<keyword evidence="4" id="KW-0378">Hydrolase</keyword>
<evidence type="ECO:0000256" key="1">
    <source>
        <dbReference type="ARBA" id="ARBA00022722"/>
    </source>
</evidence>
<evidence type="ECO:0000256" key="5">
    <source>
        <dbReference type="ARBA" id="ARBA00093760"/>
    </source>
</evidence>
<evidence type="ECO:0000256" key="3">
    <source>
        <dbReference type="ARBA" id="ARBA00022759"/>
    </source>
</evidence>
<dbReference type="EMBL" id="MUYT01000006">
    <property type="protein sequence ID" value="OOS20973.1"/>
    <property type="molecule type" value="Genomic_DNA"/>
</dbReference>
<gene>
    <name evidence="7" type="ORF">B0682_05265</name>
</gene>
<accession>A0A1T0CF96</accession>
<dbReference type="InterPro" id="IPR019045">
    <property type="entry name" value="Restrct_endonuc_II_HinfI"/>
</dbReference>
<dbReference type="RefSeq" id="WP_078307161.1">
    <property type="nucleotide sequence ID" value="NZ_MUYT01000006.1"/>
</dbReference>
<dbReference type="STRING" id="90241.B0682_05265"/>
<proteinExistence type="predicted"/>
<sequence length="262" mass="30972">MNNEISDLINQAVSNILINSSSENKLKNLIKKHELKIHFIPRNYRIFGGILQSMNIQFGNFLEEFMTLLIKSDGRYEILEDYSGKKSNKFQLSAQNDNRIDQFISLCQYSNIINLDEEFLKLLNEIKNDDDLNLSSISHDIDILFKNKETGIVYYLEVKYNDDHDTGKFVDINRKFIKTYAYLVRELPNTQIKPILFFFNNKKMKGNIYVPENTNIRRGKSFFDEFLKIKYEDVDLYMRTLSESSENIKAFDDLYRKIMAIK</sequence>
<reference evidence="7 8" key="1">
    <citation type="submission" date="2017-02" db="EMBL/GenBank/DDBJ databases">
        <title>Draft genome sequence of Moraxella lincolnii CCUG 9405T type strain.</title>
        <authorList>
            <person name="Salva-Serra F."/>
            <person name="Engstrom-Jakobsson H."/>
            <person name="Thorell K."/>
            <person name="Jaen-Luchoro D."/>
            <person name="Gonzales-Siles L."/>
            <person name="Karlsson R."/>
            <person name="Yazdan S."/>
            <person name="Boulund F."/>
            <person name="Johnning A."/>
            <person name="Engstrand L."/>
            <person name="Kristiansson E."/>
            <person name="Moore E."/>
        </authorList>
    </citation>
    <scope>NUCLEOTIDE SEQUENCE [LARGE SCALE GENOMIC DNA]</scope>
    <source>
        <strain evidence="7 8">CCUG 9405</strain>
    </source>
</reference>
<evidence type="ECO:0000313" key="8">
    <source>
        <dbReference type="Proteomes" id="UP000191094"/>
    </source>
</evidence>
<dbReference type="GO" id="GO:0004519">
    <property type="term" value="F:endonuclease activity"/>
    <property type="evidence" value="ECO:0007669"/>
    <property type="project" value="UniProtKB-KW"/>
</dbReference>
<evidence type="ECO:0000256" key="6">
    <source>
        <dbReference type="ARBA" id="ARBA00093790"/>
    </source>
</evidence>
<evidence type="ECO:0000256" key="2">
    <source>
        <dbReference type="ARBA" id="ARBA00022747"/>
    </source>
</evidence>
<keyword evidence="1" id="KW-0540">Nuclease</keyword>
<keyword evidence="8" id="KW-1185">Reference proteome</keyword>
<comment type="caution">
    <text evidence="7">The sequence shown here is derived from an EMBL/GenBank/DDBJ whole genome shotgun (WGS) entry which is preliminary data.</text>
</comment>
<keyword evidence="3 7" id="KW-0255">Endonuclease</keyword>
<organism evidence="7 8">
    <name type="scientific">Lwoffella lincolnii</name>
    <dbReference type="NCBI Taxonomy" id="90241"/>
    <lineage>
        <taxon>Bacteria</taxon>
        <taxon>Pseudomonadati</taxon>
        <taxon>Pseudomonadota</taxon>
        <taxon>Gammaproteobacteria</taxon>
        <taxon>Moraxellales</taxon>
        <taxon>Moraxellaceae</taxon>
        <taxon>Lwoffella</taxon>
    </lineage>
</organism>
<dbReference type="Proteomes" id="UP000191094">
    <property type="component" value="Unassembled WGS sequence"/>
</dbReference>
<keyword evidence="2" id="KW-0680">Restriction system</keyword>
<protein>
    <recommendedName>
        <fullName evidence="6">type II site-specific deoxyribonuclease</fullName>
        <ecNumber evidence="6">3.1.21.4</ecNumber>
    </recommendedName>
</protein>
<comment type="catalytic activity">
    <reaction evidence="5">
        <text>Endonucleolytic cleavage of DNA to give specific double-stranded fragments with terminal 5'-phosphates.</text>
        <dbReference type="EC" id="3.1.21.4"/>
    </reaction>
</comment>
<evidence type="ECO:0000256" key="4">
    <source>
        <dbReference type="ARBA" id="ARBA00022801"/>
    </source>
</evidence>
<dbReference type="InterPro" id="IPR054785">
    <property type="entry name" value="HinfI"/>
</dbReference>
<dbReference type="EC" id="3.1.21.4" evidence="6"/>
<dbReference type="Pfam" id="PF09520">
    <property type="entry name" value="RE_TdeIII"/>
    <property type="match status" value="1"/>
</dbReference>
<dbReference type="OrthoDB" id="404089at2"/>
<dbReference type="NCBIfam" id="NF045831">
    <property type="entry name" value="restrict_HinfI"/>
    <property type="match status" value="1"/>
</dbReference>
<name>A0A1T0CF96_9GAMM</name>
<dbReference type="AlphaFoldDB" id="A0A1T0CF96"/>
<evidence type="ECO:0000313" key="7">
    <source>
        <dbReference type="EMBL" id="OOS20973.1"/>
    </source>
</evidence>